<accession>A0A0A9G6K5</accession>
<organism evidence="1">
    <name type="scientific">Arundo donax</name>
    <name type="common">Giant reed</name>
    <name type="synonym">Donax arundinaceus</name>
    <dbReference type="NCBI Taxonomy" id="35708"/>
    <lineage>
        <taxon>Eukaryota</taxon>
        <taxon>Viridiplantae</taxon>
        <taxon>Streptophyta</taxon>
        <taxon>Embryophyta</taxon>
        <taxon>Tracheophyta</taxon>
        <taxon>Spermatophyta</taxon>
        <taxon>Magnoliopsida</taxon>
        <taxon>Liliopsida</taxon>
        <taxon>Poales</taxon>
        <taxon>Poaceae</taxon>
        <taxon>PACMAD clade</taxon>
        <taxon>Arundinoideae</taxon>
        <taxon>Arundineae</taxon>
        <taxon>Arundo</taxon>
    </lineage>
</organism>
<sequence>MLVISYFCFADPKRMVTCLVTVVNYRTN</sequence>
<protein>
    <submittedName>
        <fullName evidence="1">Uncharacterized protein</fullName>
    </submittedName>
</protein>
<dbReference type="EMBL" id="GBRH01177186">
    <property type="protein sequence ID" value="JAE20710.1"/>
    <property type="molecule type" value="Transcribed_RNA"/>
</dbReference>
<reference evidence="1" key="1">
    <citation type="submission" date="2014-09" db="EMBL/GenBank/DDBJ databases">
        <authorList>
            <person name="Magalhaes I.L.F."/>
            <person name="Oliveira U."/>
            <person name="Santos F.R."/>
            <person name="Vidigal T.H.D.A."/>
            <person name="Brescovit A.D."/>
            <person name="Santos A.J."/>
        </authorList>
    </citation>
    <scope>NUCLEOTIDE SEQUENCE</scope>
    <source>
        <tissue evidence="1">Shoot tissue taken approximately 20 cm above the soil surface</tissue>
    </source>
</reference>
<evidence type="ECO:0000313" key="1">
    <source>
        <dbReference type="EMBL" id="JAE20710.1"/>
    </source>
</evidence>
<name>A0A0A9G6K5_ARUDO</name>
<proteinExistence type="predicted"/>
<dbReference type="AlphaFoldDB" id="A0A0A9G6K5"/>
<reference evidence="1" key="2">
    <citation type="journal article" date="2015" name="Data Brief">
        <title>Shoot transcriptome of the giant reed, Arundo donax.</title>
        <authorList>
            <person name="Barrero R.A."/>
            <person name="Guerrero F.D."/>
            <person name="Moolhuijzen P."/>
            <person name="Goolsby J.A."/>
            <person name="Tidwell J."/>
            <person name="Bellgard S.E."/>
            <person name="Bellgard M.I."/>
        </authorList>
    </citation>
    <scope>NUCLEOTIDE SEQUENCE</scope>
    <source>
        <tissue evidence="1">Shoot tissue taken approximately 20 cm above the soil surface</tissue>
    </source>
</reference>